<sequence>MIYRHRKKVKDIKEYIKPYNPKTDDQDIQRDYLKNAVLAWKTDGYSDLDIEAWKLYASLQKKNLSGYNMFIREKINAEKDGKRWTKLTNCIIMSIETNYCFIRMKVTSDQLGILYIGTSKYSMLKEYEMNFMLPEYWCDIEDLTKDTKYYFYIANTAVGEAARTGIYTFKTLKD</sequence>
<accession>X1SNE7</accession>
<reference evidence="1" key="1">
    <citation type="journal article" date="2014" name="Front. Microbiol.">
        <title>High frequency of phylogenetically diverse reductive dehalogenase-homologous genes in deep subseafloor sedimentary metagenomes.</title>
        <authorList>
            <person name="Kawai M."/>
            <person name="Futagami T."/>
            <person name="Toyoda A."/>
            <person name="Takaki Y."/>
            <person name="Nishi S."/>
            <person name="Hori S."/>
            <person name="Arai W."/>
            <person name="Tsubouchi T."/>
            <person name="Morono Y."/>
            <person name="Uchiyama I."/>
            <person name="Ito T."/>
            <person name="Fujiyama A."/>
            <person name="Inagaki F."/>
            <person name="Takami H."/>
        </authorList>
    </citation>
    <scope>NUCLEOTIDE SEQUENCE</scope>
    <source>
        <strain evidence="1">Expedition CK06-06</strain>
    </source>
</reference>
<dbReference type="AlphaFoldDB" id="X1SNE7"/>
<evidence type="ECO:0000313" key="1">
    <source>
        <dbReference type="EMBL" id="GAI69334.1"/>
    </source>
</evidence>
<comment type="caution">
    <text evidence="1">The sequence shown here is derived from an EMBL/GenBank/DDBJ whole genome shotgun (WGS) entry which is preliminary data.</text>
</comment>
<gene>
    <name evidence="1" type="ORF">S12H4_00535</name>
</gene>
<organism evidence="1">
    <name type="scientific">marine sediment metagenome</name>
    <dbReference type="NCBI Taxonomy" id="412755"/>
    <lineage>
        <taxon>unclassified sequences</taxon>
        <taxon>metagenomes</taxon>
        <taxon>ecological metagenomes</taxon>
    </lineage>
</organism>
<protein>
    <submittedName>
        <fullName evidence="1">Uncharacterized protein</fullName>
    </submittedName>
</protein>
<proteinExistence type="predicted"/>
<name>X1SNE7_9ZZZZ</name>
<dbReference type="EMBL" id="BARW01000066">
    <property type="protein sequence ID" value="GAI69334.1"/>
    <property type="molecule type" value="Genomic_DNA"/>
</dbReference>